<dbReference type="InterPro" id="IPR001387">
    <property type="entry name" value="Cro/C1-type_HTH"/>
</dbReference>
<dbReference type="Proteomes" id="UP000766336">
    <property type="component" value="Unassembled WGS sequence"/>
</dbReference>
<dbReference type="SMART" id="SM00530">
    <property type="entry name" value="HTH_XRE"/>
    <property type="match status" value="1"/>
</dbReference>
<name>A0ABS5QBW4_9PROT</name>
<evidence type="ECO:0000313" key="2">
    <source>
        <dbReference type="EMBL" id="MBS7811185.1"/>
    </source>
</evidence>
<dbReference type="Gene3D" id="2.10.109.10">
    <property type="entry name" value="Umud Fragment, subunit A"/>
    <property type="match status" value="1"/>
</dbReference>
<dbReference type="Pfam" id="PF00717">
    <property type="entry name" value="Peptidase_S24"/>
    <property type="match status" value="1"/>
</dbReference>
<evidence type="ECO:0000313" key="3">
    <source>
        <dbReference type="Proteomes" id="UP000766336"/>
    </source>
</evidence>
<evidence type="ECO:0000259" key="1">
    <source>
        <dbReference type="SMART" id="SM00530"/>
    </source>
</evidence>
<dbReference type="SUPFAM" id="SSF51306">
    <property type="entry name" value="LexA/Signal peptidase"/>
    <property type="match status" value="1"/>
</dbReference>
<keyword evidence="3" id="KW-1185">Reference proteome</keyword>
<proteinExistence type="predicted"/>
<dbReference type="SUPFAM" id="SSF47413">
    <property type="entry name" value="lambda repressor-like DNA-binding domains"/>
    <property type="match status" value="1"/>
</dbReference>
<dbReference type="CDD" id="cd00093">
    <property type="entry name" value="HTH_XRE"/>
    <property type="match status" value="1"/>
</dbReference>
<reference evidence="2 3" key="1">
    <citation type="submission" date="2021-05" db="EMBL/GenBank/DDBJ databases">
        <title>Roseococcus sp. XZZS9, whole genome shotgun sequencing project.</title>
        <authorList>
            <person name="Zhao G."/>
            <person name="Shen L."/>
        </authorList>
    </citation>
    <scope>NUCLEOTIDE SEQUENCE [LARGE SCALE GENOMIC DNA]</scope>
    <source>
        <strain evidence="2 3">XZZS9</strain>
    </source>
</reference>
<feature type="domain" description="HTH cro/C1-type" evidence="1">
    <location>
        <begin position="32"/>
        <end position="87"/>
    </location>
</feature>
<protein>
    <submittedName>
        <fullName evidence="2">LexA family transcriptional regulator</fullName>
    </submittedName>
</protein>
<dbReference type="InterPro" id="IPR039418">
    <property type="entry name" value="LexA-like"/>
</dbReference>
<comment type="caution">
    <text evidence="2">The sequence shown here is derived from an EMBL/GenBank/DDBJ whole genome shotgun (WGS) entry which is preliminary data.</text>
</comment>
<sequence>MGPEWPIWPDNVKANSARDTIDGYGQTGQMSRLKEIMDARGVSAAELARTCKVDPSTISKLVGAKREMRRHWADMFAPALSVRPDDLLASEGAPIPALEYALGSDVQPLQLRVPMEPKRLPLAATTEVLGTVSCGSDGQFIVNLATGHPLDYVDTPAKLVGVPGIFALFVAGDSMVGVWEPGDVVYVSKNRPVTPGAYAVVLVEEGPGEQPSAYLKEYVRGDNHSVVFRQYNPAVERTIDRARVKELWRALHWREWAQ</sequence>
<dbReference type="RefSeq" id="WP_213669874.1">
    <property type="nucleotide sequence ID" value="NZ_JAHCDA010000002.1"/>
</dbReference>
<dbReference type="Gene3D" id="1.10.260.40">
    <property type="entry name" value="lambda repressor-like DNA-binding domains"/>
    <property type="match status" value="1"/>
</dbReference>
<dbReference type="Pfam" id="PF13443">
    <property type="entry name" value="HTH_26"/>
    <property type="match status" value="1"/>
</dbReference>
<dbReference type="EMBL" id="JAHCDA010000002">
    <property type="protein sequence ID" value="MBS7811185.1"/>
    <property type="molecule type" value="Genomic_DNA"/>
</dbReference>
<dbReference type="InterPro" id="IPR015927">
    <property type="entry name" value="Peptidase_S24_S26A/B/C"/>
</dbReference>
<dbReference type="InterPro" id="IPR010982">
    <property type="entry name" value="Lambda_DNA-bd_dom_sf"/>
</dbReference>
<gene>
    <name evidence="2" type="ORF">KHU32_09570</name>
</gene>
<organism evidence="2 3">
    <name type="scientific">Roseococcus pinisoli</name>
    <dbReference type="NCBI Taxonomy" id="2835040"/>
    <lineage>
        <taxon>Bacteria</taxon>
        <taxon>Pseudomonadati</taxon>
        <taxon>Pseudomonadota</taxon>
        <taxon>Alphaproteobacteria</taxon>
        <taxon>Acetobacterales</taxon>
        <taxon>Roseomonadaceae</taxon>
        <taxon>Roseococcus</taxon>
    </lineage>
</organism>
<dbReference type="InterPro" id="IPR036286">
    <property type="entry name" value="LexA/Signal_pep-like_sf"/>
</dbReference>
<accession>A0ABS5QBW4</accession>
<dbReference type="CDD" id="cd06529">
    <property type="entry name" value="S24_LexA-like"/>
    <property type="match status" value="1"/>
</dbReference>